<feature type="compositionally biased region" description="Acidic residues" evidence="3">
    <location>
        <begin position="104"/>
        <end position="118"/>
    </location>
</feature>
<dbReference type="FunCoup" id="J4IBP2">
    <property type="interactions" value="237"/>
</dbReference>
<evidence type="ECO:0000256" key="2">
    <source>
        <dbReference type="ARBA" id="ARBA00022705"/>
    </source>
</evidence>
<dbReference type="GO" id="GO:0031390">
    <property type="term" value="C:Ctf18 RFC-like complex"/>
    <property type="evidence" value="ECO:0007669"/>
    <property type="project" value="InterPro"/>
</dbReference>
<dbReference type="GO" id="GO:0034088">
    <property type="term" value="P:maintenance of mitotic sister chromatid cohesion"/>
    <property type="evidence" value="ECO:0007669"/>
    <property type="project" value="TreeGrafter"/>
</dbReference>
<dbReference type="RefSeq" id="XP_012184289.1">
    <property type="nucleotide sequence ID" value="XM_012328899.1"/>
</dbReference>
<dbReference type="InterPro" id="IPR019128">
    <property type="entry name" value="Dcc1"/>
</dbReference>
<dbReference type="PANTHER" id="PTHR13395">
    <property type="entry name" value="SISTER CHROMATID COHESION PROTEIN DCC1-RELATED"/>
    <property type="match status" value="1"/>
</dbReference>
<reference evidence="4 5" key="1">
    <citation type="journal article" date="2012" name="Appl. Environ. Microbiol.">
        <title>Short-read sequencing for genomic analysis of the brown rot fungus Fibroporia radiculosa.</title>
        <authorList>
            <person name="Tang J.D."/>
            <person name="Perkins A.D."/>
            <person name="Sonstegard T.S."/>
            <person name="Schroeder S.G."/>
            <person name="Burgess S.C."/>
            <person name="Diehl S.V."/>
        </authorList>
    </citation>
    <scope>NUCLEOTIDE SEQUENCE [LARGE SCALE GENOMIC DNA]</scope>
    <source>
        <strain evidence="4 5">TFFH 294</strain>
    </source>
</reference>
<feature type="region of interest" description="Disordered" evidence="3">
    <location>
        <begin position="104"/>
        <end position="123"/>
    </location>
</feature>
<protein>
    <recommendedName>
        <fullName evidence="6">Sister chromatid cohesion protein DCC1</fullName>
    </recommendedName>
</protein>
<dbReference type="Pfam" id="PF09724">
    <property type="entry name" value="Dcc1"/>
    <property type="match status" value="1"/>
</dbReference>
<dbReference type="GO" id="GO:0000785">
    <property type="term" value="C:chromatin"/>
    <property type="evidence" value="ECO:0007669"/>
    <property type="project" value="TreeGrafter"/>
</dbReference>
<organism evidence="4 5">
    <name type="scientific">Fibroporia radiculosa</name>
    <dbReference type="NCBI Taxonomy" id="599839"/>
    <lineage>
        <taxon>Eukaryota</taxon>
        <taxon>Fungi</taxon>
        <taxon>Dikarya</taxon>
        <taxon>Basidiomycota</taxon>
        <taxon>Agaricomycotina</taxon>
        <taxon>Agaricomycetes</taxon>
        <taxon>Polyporales</taxon>
        <taxon>Fibroporiaceae</taxon>
        <taxon>Fibroporia</taxon>
    </lineage>
</organism>
<dbReference type="STRING" id="599839.J4IBP2"/>
<dbReference type="Proteomes" id="UP000006352">
    <property type="component" value="Unassembled WGS sequence"/>
</dbReference>
<keyword evidence="5" id="KW-1185">Reference proteome</keyword>
<evidence type="ECO:0000313" key="5">
    <source>
        <dbReference type="Proteomes" id="UP000006352"/>
    </source>
</evidence>
<dbReference type="AlphaFoldDB" id="J4IBP2"/>
<evidence type="ECO:0000256" key="1">
    <source>
        <dbReference type="ARBA" id="ARBA00007017"/>
    </source>
</evidence>
<dbReference type="GeneID" id="24099917"/>
<dbReference type="InParanoid" id="J4IBP2"/>
<dbReference type="EMBL" id="HE797176">
    <property type="protein sequence ID" value="CCM05006.1"/>
    <property type="molecule type" value="Genomic_DNA"/>
</dbReference>
<gene>
    <name evidence="4" type="ORF">FIBRA_07205</name>
</gene>
<dbReference type="GO" id="GO:0000775">
    <property type="term" value="C:chromosome, centromeric region"/>
    <property type="evidence" value="ECO:0007669"/>
    <property type="project" value="TreeGrafter"/>
</dbReference>
<name>J4IBP2_9APHY</name>
<proteinExistence type="inferred from homology"/>
<evidence type="ECO:0000313" key="4">
    <source>
        <dbReference type="EMBL" id="CCM05006.1"/>
    </source>
</evidence>
<evidence type="ECO:0008006" key="6">
    <source>
        <dbReference type="Google" id="ProtNLM"/>
    </source>
</evidence>
<comment type="similarity">
    <text evidence="1">Belongs to the DCC1 family.</text>
</comment>
<keyword evidence="2" id="KW-0235">DNA replication</keyword>
<evidence type="ECO:0000256" key="3">
    <source>
        <dbReference type="SAM" id="MobiDB-lite"/>
    </source>
</evidence>
<sequence length="364" mass="41024">MELPPDLCKLIEAGAENAAVTSFKIKGSPEEDAVLCTPDKTYAIRSVVLSNSVLVVTPGPLAVDESGMGREAAVIRDQLSEILELVPSVPKLHKLDTLLRGAEYGEEHEDEDGVESEGDDKLPRQKLSYQEARDMLQASDAELDRGLRERRILILDGRIRPIAPSYLTTILELILTHLVSLSLRHDAASVDELSSALEEGYDIRRDVCEQILCWFGQTHEKKWRMDVNSIVKEVGLGILRSYEDEHTPQDEFMQRWRKAVGDSFEAEVSLNLLSGNYLSQVDTLRDSPTAMLTYFPSSRLPIDPSARFTDLFLTRPRWKAEEIAPFLADIVVDSKERDRLLLKYTRAVTDSEGVWYTARTKYNG</sequence>
<accession>J4IBP2</accession>
<dbReference type="OrthoDB" id="276989at2759"/>
<dbReference type="HOGENOM" id="CLU_034504_0_0_1"/>
<dbReference type="GO" id="GO:0006260">
    <property type="term" value="P:DNA replication"/>
    <property type="evidence" value="ECO:0007669"/>
    <property type="project" value="UniProtKB-KW"/>
</dbReference>
<dbReference type="PANTHER" id="PTHR13395:SF6">
    <property type="entry name" value="SISTER CHROMATID COHESION PROTEIN DCC1"/>
    <property type="match status" value="1"/>
</dbReference>